<evidence type="ECO:0000256" key="11">
    <source>
        <dbReference type="ARBA" id="ARBA00044143"/>
    </source>
</evidence>
<keyword evidence="6" id="KW-1278">Translocase</keyword>
<dbReference type="GO" id="GO:0015833">
    <property type="term" value="P:peptide transport"/>
    <property type="evidence" value="ECO:0007669"/>
    <property type="project" value="InterPro"/>
</dbReference>
<dbReference type="Pfam" id="PF00005">
    <property type="entry name" value="ABC_tran"/>
    <property type="match status" value="2"/>
</dbReference>
<dbReference type="InterPro" id="IPR027417">
    <property type="entry name" value="P-loop_NTPase"/>
</dbReference>
<dbReference type="InterPro" id="IPR017871">
    <property type="entry name" value="ABC_transporter-like_CS"/>
</dbReference>
<evidence type="ECO:0000256" key="5">
    <source>
        <dbReference type="ARBA" id="ARBA00022840"/>
    </source>
</evidence>
<comment type="subcellular location">
    <subcellularLocation>
        <location evidence="1">Cell membrane</location>
        <topology evidence="1">Peripheral membrane protein</topology>
    </subcellularLocation>
</comment>
<evidence type="ECO:0000256" key="9">
    <source>
        <dbReference type="ARBA" id="ARBA00038669"/>
    </source>
</evidence>
<comment type="catalytic activity">
    <reaction evidence="12">
        <text>Ni(2+)(out) + ATP + H2O = Ni(2+)(in) + ADP + phosphate + H(+)</text>
        <dbReference type="Rhea" id="RHEA:15557"/>
        <dbReference type="ChEBI" id="CHEBI:15377"/>
        <dbReference type="ChEBI" id="CHEBI:15378"/>
        <dbReference type="ChEBI" id="CHEBI:30616"/>
        <dbReference type="ChEBI" id="CHEBI:43474"/>
        <dbReference type="ChEBI" id="CHEBI:49786"/>
        <dbReference type="ChEBI" id="CHEBI:456216"/>
        <dbReference type="EC" id="7.2.2.11"/>
    </reaction>
    <physiologicalReaction direction="left-to-right" evidence="12">
        <dbReference type="Rhea" id="RHEA:15558"/>
    </physiologicalReaction>
</comment>
<dbReference type="PROSITE" id="PS00211">
    <property type="entry name" value="ABC_TRANSPORTER_1"/>
    <property type="match status" value="2"/>
</dbReference>
<dbReference type="InterPro" id="IPR050388">
    <property type="entry name" value="ABC_Ni/Peptide_Import"/>
</dbReference>
<dbReference type="NCBIfam" id="TIGR01727">
    <property type="entry name" value="oligo_HPY"/>
    <property type="match status" value="2"/>
</dbReference>
<evidence type="ECO:0000313" key="14">
    <source>
        <dbReference type="EMBL" id="CAB4590496.1"/>
    </source>
</evidence>
<keyword evidence="4" id="KW-0547">Nucleotide-binding</keyword>
<evidence type="ECO:0000256" key="3">
    <source>
        <dbReference type="ARBA" id="ARBA00022475"/>
    </source>
</evidence>
<dbReference type="GO" id="GO:0015413">
    <property type="term" value="F:ABC-type nickel transporter activity"/>
    <property type="evidence" value="ECO:0007669"/>
    <property type="project" value="UniProtKB-EC"/>
</dbReference>
<evidence type="ECO:0000256" key="6">
    <source>
        <dbReference type="ARBA" id="ARBA00022967"/>
    </source>
</evidence>
<dbReference type="InterPro" id="IPR003439">
    <property type="entry name" value="ABC_transporter-like_ATP-bd"/>
</dbReference>
<name>A0A6J6FN87_9ZZZZ</name>
<organism evidence="14">
    <name type="scientific">freshwater metagenome</name>
    <dbReference type="NCBI Taxonomy" id="449393"/>
    <lineage>
        <taxon>unclassified sequences</taxon>
        <taxon>metagenomes</taxon>
        <taxon>ecological metagenomes</taxon>
    </lineage>
</organism>
<evidence type="ECO:0000256" key="10">
    <source>
        <dbReference type="ARBA" id="ARBA00039098"/>
    </source>
</evidence>
<protein>
    <recommendedName>
        <fullName evidence="11">Nickel import system ATP-binding protein NikD</fullName>
        <ecNumber evidence="10">7.2.2.11</ecNumber>
    </recommendedName>
</protein>
<keyword evidence="3" id="KW-1003">Cell membrane</keyword>
<evidence type="ECO:0000259" key="13">
    <source>
        <dbReference type="PROSITE" id="PS50893"/>
    </source>
</evidence>
<keyword evidence="7" id="KW-0406">Ion transport</keyword>
<dbReference type="PROSITE" id="PS50893">
    <property type="entry name" value="ABC_TRANSPORTER_2"/>
    <property type="match status" value="2"/>
</dbReference>
<dbReference type="PANTHER" id="PTHR43297">
    <property type="entry name" value="OLIGOPEPTIDE TRANSPORT ATP-BINDING PROTEIN APPD"/>
    <property type="match status" value="1"/>
</dbReference>
<dbReference type="SUPFAM" id="SSF52540">
    <property type="entry name" value="P-loop containing nucleoside triphosphate hydrolases"/>
    <property type="match status" value="2"/>
</dbReference>
<dbReference type="NCBIfam" id="NF008453">
    <property type="entry name" value="PRK11308.1"/>
    <property type="match status" value="2"/>
</dbReference>
<feature type="domain" description="ABC transporter" evidence="13">
    <location>
        <begin position="4"/>
        <end position="253"/>
    </location>
</feature>
<evidence type="ECO:0000256" key="7">
    <source>
        <dbReference type="ARBA" id="ARBA00023065"/>
    </source>
</evidence>
<accession>A0A6J6FN87</accession>
<dbReference type="PANTHER" id="PTHR43297:SF13">
    <property type="entry name" value="NICKEL ABC TRANSPORTER, ATP-BINDING PROTEIN"/>
    <property type="match status" value="1"/>
</dbReference>
<keyword evidence="2" id="KW-0813">Transport</keyword>
<dbReference type="Pfam" id="PF08352">
    <property type="entry name" value="oligo_HPY"/>
    <property type="match status" value="2"/>
</dbReference>
<dbReference type="CDD" id="cd03257">
    <property type="entry name" value="ABC_NikE_OppD_transporters"/>
    <property type="match status" value="2"/>
</dbReference>
<dbReference type="InterPro" id="IPR003593">
    <property type="entry name" value="AAA+_ATPase"/>
</dbReference>
<keyword evidence="5" id="KW-0067">ATP-binding</keyword>
<reference evidence="14" key="1">
    <citation type="submission" date="2020-05" db="EMBL/GenBank/DDBJ databases">
        <authorList>
            <person name="Chiriac C."/>
            <person name="Salcher M."/>
            <person name="Ghai R."/>
            <person name="Kavagutti S V."/>
        </authorList>
    </citation>
    <scope>NUCLEOTIDE SEQUENCE</scope>
</reference>
<dbReference type="InterPro" id="IPR013563">
    <property type="entry name" value="Oligopep_ABC_C"/>
</dbReference>
<dbReference type="EMBL" id="CAEZUG010000024">
    <property type="protein sequence ID" value="CAB4590496.1"/>
    <property type="molecule type" value="Genomic_DNA"/>
</dbReference>
<evidence type="ECO:0000256" key="8">
    <source>
        <dbReference type="ARBA" id="ARBA00023136"/>
    </source>
</evidence>
<dbReference type="AlphaFoldDB" id="A0A6J6FN87"/>
<dbReference type="GO" id="GO:0005524">
    <property type="term" value="F:ATP binding"/>
    <property type="evidence" value="ECO:0007669"/>
    <property type="project" value="UniProtKB-KW"/>
</dbReference>
<evidence type="ECO:0000256" key="1">
    <source>
        <dbReference type="ARBA" id="ARBA00004202"/>
    </source>
</evidence>
<comment type="subunit">
    <text evidence="9">The complex is composed of two ATP-binding proteins (NikD and NikE), two transmembrane proteins (NikB and NikC) and a solute-binding protein (NikA).</text>
</comment>
<dbReference type="SMART" id="SM00382">
    <property type="entry name" value="AAA"/>
    <property type="match status" value="2"/>
</dbReference>
<dbReference type="GO" id="GO:0005886">
    <property type="term" value="C:plasma membrane"/>
    <property type="evidence" value="ECO:0007669"/>
    <property type="project" value="UniProtKB-SubCell"/>
</dbReference>
<gene>
    <name evidence="14" type="ORF">UFOPK1795_00562</name>
</gene>
<dbReference type="GO" id="GO:0016887">
    <property type="term" value="F:ATP hydrolysis activity"/>
    <property type="evidence" value="ECO:0007669"/>
    <property type="project" value="InterPro"/>
</dbReference>
<keyword evidence="8" id="KW-0472">Membrane</keyword>
<dbReference type="EC" id="7.2.2.11" evidence="10"/>
<evidence type="ECO:0000256" key="12">
    <source>
        <dbReference type="ARBA" id="ARBA00048610"/>
    </source>
</evidence>
<evidence type="ECO:0000256" key="2">
    <source>
        <dbReference type="ARBA" id="ARBA00022448"/>
    </source>
</evidence>
<sequence length="669" mass="73242">MSILDIQELCVRVGAAEKEVFAINGVNLRIAQGEVHALVGETGAGKSMLAKSIMRLLPESAHVRGKIFVGGIDCLELNAKEVTAYRGSVASIALQNPRSSLSATRTIGDQLIDRISSQSRVSKASARMEAKNLLESVGISDTHRTLKAFPHQMSGGMCQRIMIALAISSKPRLLIADEPTNSLDATLTENILQLISDYAKRENAAVLIISHDIASVATISDRISVLYAGSIVEQNATADLLGDPRHPYTRMLLDSVPKMDGLAVFSDVGSMPILAKYPTDCAFISRCSRAISTCHESKPALVAMSDLHSLACFNSLDKENAVRQLPTFPLTYSSREIEVKNPLLSLKSLTFIYKGRFGTKGFKALDNLDLELYEGENLGIVGESGSGKSTLGRILSGLEKASSGEIKGVVLKQKLFHDIFQEPIRDEIQMVFQDPILTLDPKLEVNRSIVEPLLRLKLPKVSVEERLSKVITDVRVDRSLLSRRPRSLSGGQAQRVGIGRAIISNPKIIVFDEPTSQLDVTTQAQILNVIRENSKSKDFTSVYISHDLATVKSICDRVIVMYRGKIVETGPVDQVFNNPVHPYTRAMLASVRTLDSGENREFEALLPEDEFLTPHSGCNLFGRCPVSVAACERTGQNLLKFEENHFVACSKSNPETSVSKPNISERESK</sequence>
<dbReference type="Gene3D" id="3.40.50.300">
    <property type="entry name" value="P-loop containing nucleotide triphosphate hydrolases"/>
    <property type="match status" value="2"/>
</dbReference>
<feature type="domain" description="ABC transporter" evidence="13">
    <location>
        <begin position="344"/>
        <end position="588"/>
    </location>
</feature>
<evidence type="ECO:0000256" key="4">
    <source>
        <dbReference type="ARBA" id="ARBA00022741"/>
    </source>
</evidence>
<proteinExistence type="predicted"/>